<dbReference type="Proteomes" id="UP000030475">
    <property type="component" value="Unassembled WGS sequence"/>
</dbReference>
<evidence type="ECO:0000313" key="2">
    <source>
        <dbReference type="Proteomes" id="UP000030475"/>
    </source>
</evidence>
<accession>A0AA40J8K8</accession>
<comment type="caution">
    <text evidence="1">The sequence shown here is derived from an EMBL/GenBank/DDBJ whole genome shotgun (WGS) entry which is preliminary data.</text>
</comment>
<protein>
    <submittedName>
        <fullName evidence="1">Uncharacterized protein</fullName>
    </submittedName>
</protein>
<gene>
    <name evidence="1" type="ORF">Y036_622</name>
</gene>
<evidence type="ECO:0000313" key="1">
    <source>
        <dbReference type="EMBL" id="KGX05981.1"/>
    </source>
</evidence>
<organism evidence="1 2">
    <name type="scientific">Burkholderia pseudomallei</name>
    <name type="common">Pseudomonas pseudomallei</name>
    <dbReference type="NCBI Taxonomy" id="28450"/>
    <lineage>
        <taxon>Bacteria</taxon>
        <taxon>Pseudomonadati</taxon>
        <taxon>Pseudomonadota</taxon>
        <taxon>Betaproteobacteria</taxon>
        <taxon>Burkholderiales</taxon>
        <taxon>Burkholderiaceae</taxon>
        <taxon>Burkholderia</taxon>
        <taxon>pseudomallei group</taxon>
    </lineage>
</organism>
<proteinExistence type="predicted"/>
<sequence length="301" mass="33876">MNRRLVNLFNFQDRKIDEIRCAASVSSCRIAKGELARFVQADRAVWATRVSCTGRSVCRISVCLSQPKSNFLGKSVEISQQQSRELHKLGGRLACKFFFLMQGIVAVKADPMRPGFQILRDLASVREPIDSLLEFPRFNVRTELLEGNFQTAPKHSCGGCEIASTQTSRPLLICSTRSLRDVLRSWRLLCLWKHCCYEIALCQHQVPNVCLRVVVRRWASDFRIYSESACRANGEEVPQTALRRMWLCEGDVKRCSCCKAMRTVVDDGGHELVSLSIGTGAFLSADHIASAVQPFMREVIA</sequence>
<name>A0AA40J8K8_BURPE</name>
<reference evidence="1 2" key="1">
    <citation type="submission" date="2014-08" db="EMBL/GenBank/DDBJ databases">
        <authorList>
            <person name="Bunnell A."/>
            <person name="Chain P.S."/>
            <person name="Chertkov O."/>
            <person name="Currie B.J."/>
            <person name="Daligault H.E."/>
            <person name="Davenport K.W."/>
            <person name="Davis C."/>
            <person name="Gleasner C.D."/>
            <person name="Johnson S.L."/>
            <person name="Kaestli M."/>
            <person name="Koren S."/>
            <person name="Kunde Y.A."/>
            <person name="Mayo M."/>
            <person name="McMurry K.K."/>
            <person name="Price E.P."/>
            <person name="Reitenga K.G."/>
            <person name="Robison R."/>
            <person name="Rosovitz M.J."/>
            <person name="Sarovich D.S."/>
            <person name="Teshima H."/>
        </authorList>
    </citation>
    <scope>NUCLEOTIDE SEQUENCE [LARGE SCALE GENOMIC DNA]</scope>
    <source>
        <strain evidence="1 2">MSHR44</strain>
    </source>
</reference>
<dbReference type="EMBL" id="JQIM01000010">
    <property type="protein sequence ID" value="KGX05981.1"/>
    <property type="molecule type" value="Genomic_DNA"/>
</dbReference>
<dbReference type="AlphaFoldDB" id="A0AA40J8K8"/>